<gene>
    <name evidence="2" type="ORF">SI7747_10012904</name>
</gene>
<name>A0A7I8J950_SPIIN</name>
<evidence type="ECO:0000313" key="2">
    <source>
        <dbReference type="EMBL" id="CAA2627251.1"/>
    </source>
</evidence>
<proteinExistence type="predicted"/>
<sequence>MTDVKGSSSGVGDASLLQRKEWDEILCPVCMDHPHNAVLLLCSSYEKGCRPYVCDTSHRHSNCLDRLKNHKNGPPCGGLLTGNAQSFRHGQSSLAAEHVHDLQRTRRGPAGPHGAPSLDGSGGEVRLLAGQFAAAEEEEETHNPAPGERMDLEEPGGGAGAEKNSILKCPLCRGVVLGYRIEDEVRHYLDLKPRSCSRESCAFSGNYRELRRHARRRAWRHLEHEREVGDIISALQSTSPGAIVIGDYVIDNGEGLLQDWESSGSGRAEDPGGLLSSCCRCCTPRSGLPASGGAL</sequence>
<dbReference type="AlphaFoldDB" id="A0A7I8J950"/>
<accession>A0A7I8J950</accession>
<dbReference type="Pfam" id="PF07800">
    <property type="entry name" value="DUF1644"/>
    <property type="match status" value="1"/>
</dbReference>
<reference evidence="2 3" key="1">
    <citation type="submission" date="2019-12" db="EMBL/GenBank/DDBJ databases">
        <authorList>
            <person name="Scholz U."/>
            <person name="Mascher M."/>
            <person name="Fiebig A."/>
        </authorList>
    </citation>
    <scope>NUCLEOTIDE SEQUENCE</scope>
</reference>
<dbReference type="EMBL" id="CACRZD030000010">
    <property type="protein sequence ID" value="CAA6666511.1"/>
    <property type="molecule type" value="Genomic_DNA"/>
</dbReference>
<dbReference type="PANTHER" id="PTHR31197:SF2">
    <property type="entry name" value="C2H2-TYPE DOMAIN-CONTAINING PROTEIN"/>
    <property type="match status" value="1"/>
</dbReference>
<dbReference type="EMBL" id="LR743597">
    <property type="protein sequence ID" value="CAA2627251.1"/>
    <property type="molecule type" value="Genomic_DNA"/>
</dbReference>
<dbReference type="PANTHER" id="PTHR31197">
    <property type="entry name" value="OS01G0612600 PROTEIN"/>
    <property type="match status" value="1"/>
</dbReference>
<evidence type="ECO:0000313" key="3">
    <source>
        <dbReference type="Proteomes" id="UP001189122"/>
    </source>
</evidence>
<feature type="region of interest" description="Disordered" evidence="1">
    <location>
        <begin position="133"/>
        <end position="161"/>
    </location>
</feature>
<organism evidence="2">
    <name type="scientific">Spirodela intermedia</name>
    <name type="common">Intermediate duckweed</name>
    <dbReference type="NCBI Taxonomy" id="51605"/>
    <lineage>
        <taxon>Eukaryota</taxon>
        <taxon>Viridiplantae</taxon>
        <taxon>Streptophyta</taxon>
        <taxon>Embryophyta</taxon>
        <taxon>Tracheophyta</taxon>
        <taxon>Spermatophyta</taxon>
        <taxon>Magnoliopsida</taxon>
        <taxon>Liliopsida</taxon>
        <taxon>Araceae</taxon>
        <taxon>Lemnoideae</taxon>
        <taxon>Spirodela</taxon>
    </lineage>
</organism>
<dbReference type="Proteomes" id="UP001189122">
    <property type="component" value="Unassembled WGS sequence"/>
</dbReference>
<dbReference type="InterPro" id="IPR012866">
    <property type="entry name" value="DUF1644"/>
</dbReference>
<evidence type="ECO:0000256" key="1">
    <source>
        <dbReference type="SAM" id="MobiDB-lite"/>
    </source>
</evidence>
<keyword evidence="3" id="KW-1185">Reference proteome</keyword>
<protein>
    <submittedName>
        <fullName evidence="2">Uncharacterized protein</fullName>
    </submittedName>
</protein>